<dbReference type="Proteomes" id="UP000053766">
    <property type="component" value="Unassembled WGS sequence"/>
</dbReference>
<sequence>MCEIFSIRIRANLLRPHVDNSFHWIIIFIHKLLCTRFSYGSIKLLMNINKHIQPFSIRLYNIHLVIKKMIFFVLMALIASVLAEGYGVPSSSAQNSVAPAPVPYGAPYSTNPVVVPQQTQQPIQYQPFTAFNQPIPIGMQHIGLNGYPTSIGYGVYSAQPQQLTQSPYQMYAQQPLSNSLYMNYPQGLGMQPQHQPQQQPQQQTSMTSLPSTETAYLPSSYIQSSYIPSASSSSSSSNGYASQHTISGGGMAREAATLTASTLTAFTSLTPSTSDPWASLSGAGATPAKKEENRMKKNSDGA</sequence>
<evidence type="ECO:0000256" key="1">
    <source>
        <dbReference type="SAM" id="MobiDB-lite"/>
    </source>
</evidence>
<feature type="region of interest" description="Disordered" evidence="1">
    <location>
        <begin position="182"/>
        <end position="213"/>
    </location>
</feature>
<evidence type="ECO:0000313" key="4">
    <source>
        <dbReference type="Proteomes" id="UP000053766"/>
    </source>
</evidence>
<feature type="compositionally biased region" description="Low complexity" evidence="1">
    <location>
        <begin position="185"/>
        <end position="210"/>
    </location>
</feature>
<dbReference type="EMBL" id="KN716399">
    <property type="protein sequence ID" value="KJH45592.1"/>
    <property type="molecule type" value="Genomic_DNA"/>
</dbReference>
<keyword evidence="4" id="KW-1185">Reference proteome</keyword>
<gene>
    <name evidence="3" type="ORF">DICVIV_08362</name>
</gene>
<feature type="compositionally biased region" description="Basic and acidic residues" evidence="1">
    <location>
        <begin position="288"/>
        <end position="302"/>
    </location>
</feature>
<evidence type="ECO:0000313" key="3">
    <source>
        <dbReference type="EMBL" id="KJH45592.1"/>
    </source>
</evidence>
<keyword evidence="2" id="KW-0472">Membrane</keyword>
<evidence type="ECO:0000256" key="2">
    <source>
        <dbReference type="SAM" id="Phobius"/>
    </source>
</evidence>
<feature type="region of interest" description="Disordered" evidence="1">
    <location>
        <begin position="227"/>
        <end position="246"/>
    </location>
</feature>
<dbReference type="OrthoDB" id="5877352at2759"/>
<accession>A0A0D8XPB3</accession>
<reference evidence="3 4" key="1">
    <citation type="submission" date="2013-11" db="EMBL/GenBank/DDBJ databases">
        <title>Draft genome of the bovine lungworm Dictyocaulus viviparus.</title>
        <authorList>
            <person name="Mitreva M."/>
        </authorList>
    </citation>
    <scope>NUCLEOTIDE SEQUENCE [LARGE SCALE GENOMIC DNA]</scope>
    <source>
        <strain evidence="3 4">HannoverDv2000</strain>
    </source>
</reference>
<organism evidence="3 4">
    <name type="scientific">Dictyocaulus viviparus</name>
    <name type="common">Bovine lungworm</name>
    <dbReference type="NCBI Taxonomy" id="29172"/>
    <lineage>
        <taxon>Eukaryota</taxon>
        <taxon>Metazoa</taxon>
        <taxon>Ecdysozoa</taxon>
        <taxon>Nematoda</taxon>
        <taxon>Chromadorea</taxon>
        <taxon>Rhabditida</taxon>
        <taxon>Rhabditina</taxon>
        <taxon>Rhabditomorpha</taxon>
        <taxon>Strongyloidea</taxon>
        <taxon>Metastrongylidae</taxon>
        <taxon>Dictyocaulus</taxon>
    </lineage>
</organism>
<feature type="compositionally biased region" description="Low complexity" evidence="1">
    <location>
        <begin position="227"/>
        <end position="243"/>
    </location>
</feature>
<proteinExistence type="predicted"/>
<protein>
    <submittedName>
        <fullName evidence="3">Uncharacterized protein</fullName>
    </submittedName>
</protein>
<name>A0A0D8XPB3_DICVI</name>
<reference evidence="4" key="2">
    <citation type="journal article" date="2016" name="Sci. Rep.">
        <title>Dictyocaulus viviparus genome, variome and transcriptome elucidate lungworm biology and support future intervention.</title>
        <authorList>
            <person name="McNulty S.N."/>
            <person name="Strube C."/>
            <person name="Rosa B.A."/>
            <person name="Martin J.C."/>
            <person name="Tyagi R."/>
            <person name="Choi Y.J."/>
            <person name="Wang Q."/>
            <person name="Hallsworth Pepin K."/>
            <person name="Zhang X."/>
            <person name="Ozersky P."/>
            <person name="Wilson R.K."/>
            <person name="Sternberg P.W."/>
            <person name="Gasser R.B."/>
            <person name="Mitreva M."/>
        </authorList>
    </citation>
    <scope>NUCLEOTIDE SEQUENCE [LARGE SCALE GENOMIC DNA]</scope>
    <source>
        <strain evidence="4">HannoverDv2000</strain>
    </source>
</reference>
<keyword evidence="2" id="KW-1133">Transmembrane helix</keyword>
<feature type="region of interest" description="Disordered" evidence="1">
    <location>
        <begin position="268"/>
        <end position="302"/>
    </location>
</feature>
<feature type="transmembrane region" description="Helical" evidence="2">
    <location>
        <begin position="60"/>
        <end position="83"/>
    </location>
</feature>
<keyword evidence="2" id="KW-0812">Transmembrane</keyword>
<dbReference type="AlphaFoldDB" id="A0A0D8XPB3"/>